<dbReference type="GO" id="GO:0006351">
    <property type="term" value="P:DNA-templated transcription"/>
    <property type="evidence" value="ECO:0007669"/>
    <property type="project" value="InterPro"/>
</dbReference>
<feature type="compositionally biased region" description="Basic and acidic residues" evidence="6">
    <location>
        <begin position="1"/>
        <end position="12"/>
    </location>
</feature>
<protein>
    <recommendedName>
        <fullName evidence="7">Xylanolytic transcriptional activator regulatory domain-containing protein</fullName>
    </recommendedName>
</protein>
<feature type="compositionally biased region" description="Polar residues" evidence="6">
    <location>
        <begin position="79"/>
        <end position="90"/>
    </location>
</feature>
<evidence type="ECO:0000256" key="2">
    <source>
        <dbReference type="ARBA" id="ARBA00022723"/>
    </source>
</evidence>
<feature type="region of interest" description="Disordered" evidence="6">
    <location>
        <begin position="832"/>
        <end position="852"/>
    </location>
</feature>
<dbReference type="GO" id="GO:0003677">
    <property type="term" value="F:DNA binding"/>
    <property type="evidence" value="ECO:0007669"/>
    <property type="project" value="InterPro"/>
</dbReference>
<feature type="region of interest" description="Disordered" evidence="6">
    <location>
        <begin position="1"/>
        <end position="28"/>
    </location>
</feature>
<gene>
    <name evidence="8" type="ORF">BB559_006857</name>
</gene>
<dbReference type="OrthoDB" id="3266505at2759"/>
<evidence type="ECO:0000313" key="9">
    <source>
        <dbReference type="Proteomes" id="UP000245699"/>
    </source>
</evidence>
<dbReference type="GO" id="GO:0008270">
    <property type="term" value="F:zinc ion binding"/>
    <property type="evidence" value="ECO:0007669"/>
    <property type="project" value="InterPro"/>
</dbReference>
<feature type="compositionally biased region" description="Basic and acidic residues" evidence="6">
    <location>
        <begin position="65"/>
        <end position="78"/>
    </location>
</feature>
<feature type="region of interest" description="Disordered" evidence="6">
    <location>
        <begin position="61"/>
        <end position="123"/>
    </location>
</feature>
<dbReference type="InterPro" id="IPR007219">
    <property type="entry name" value="XnlR_reg_dom"/>
</dbReference>
<evidence type="ECO:0000256" key="4">
    <source>
        <dbReference type="ARBA" id="ARBA00023163"/>
    </source>
</evidence>
<dbReference type="EMBL" id="MBFT01001045">
    <property type="protein sequence ID" value="PVU85698.1"/>
    <property type="molecule type" value="Genomic_DNA"/>
</dbReference>
<dbReference type="CDD" id="cd12148">
    <property type="entry name" value="fungal_TF_MHR"/>
    <property type="match status" value="1"/>
</dbReference>
<name>A0A2T9Y040_9FUNG</name>
<comment type="caution">
    <text evidence="8">The sequence shown here is derived from an EMBL/GenBank/DDBJ whole genome shotgun (WGS) entry which is preliminary data.</text>
</comment>
<dbReference type="AlphaFoldDB" id="A0A2T9Y040"/>
<dbReference type="Proteomes" id="UP000245699">
    <property type="component" value="Unassembled WGS sequence"/>
</dbReference>
<evidence type="ECO:0000256" key="1">
    <source>
        <dbReference type="ARBA" id="ARBA00004123"/>
    </source>
</evidence>
<dbReference type="GO" id="GO:0005634">
    <property type="term" value="C:nucleus"/>
    <property type="evidence" value="ECO:0007669"/>
    <property type="project" value="UniProtKB-SubCell"/>
</dbReference>
<comment type="subcellular location">
    <subcellularLocation>
        <location evidence="1">Nucleus</location>
    </subcellularLocation>
</comment>
<keyword evidence="3" id="KW-0805">Transcription regulation</keyword>
<evidence type="ECO:0000313" key="8">
    <source>
        <dbReference type="EMBL" id="PVU85698.1"/>
    </source>
</evidence>
<keyword evidence="4" id="KW-0804">Transcription</keyword>
<evidence type="ECO:0000256" key="5">
    <source>
        <dbReference type="ARBA" id="ARBA00023242"/>
    </source>
</evidence>
<evidence type="ECO:0000256" key="3">
    <source>
        <dbReference type="ARBA" id="ARBA00023015"/>
    </source>
</evidence>
<proteinExistence type="predicted"/>
<evidence type="ECO:0000259" key="7">
    <source>
        <dbReference type="Pfam" id="PF04082"/>
    </source>
</evidence>
<keyword evidence="9" id="KW-1185">Reference proteome</keyword>
<dbReference type="Pfam" id="PF04082">
    <property type="entry name" value="Fungal_trans"/>
    <property type="match status" value="1"/>
</dbReference>
<dbReference type="GO" id="GO:0000981">
    <property type="term" value="F:DNA-binding transcription factor activity, RNA polymerase II-specific"/>
    <property type="evidence" value="ECO:0007669"/>
    <property type="project" value="InterPro"/>
</dbReference>
<dbReference type="PANTHER" id="PTHR47338:SF5">
    <property type="entry name" value="ZN(II)2CYS6 TRANSCRIPTION FACTOR (EUROFUNG)"/>
    <property type="match status" value="1"/>
</dbReference>
<dbReference type="InterPro" id="IPR050815">
    <property type="entry name" value="TF_fung"/>
</dbReference>
<feature type="compositionally biased region" description="Basic and acidic residues" evidence="6">
    <location>
        <begin position="842"/>
        <end position="852"/>
    </location>
</feature>
<accession>A0A2T9Y040</accession>
<feature type="domain" description="Xylanolytic transcriptional activator regulatory" evidence="7">
    <location>
        <begin position="164"/>
        <end position="339"/>
    </location>
</feature>
<organism evidence="8 9">
    <name type="scientific">Furculomyces boomerangus</name>
    <dbReference type="NCBI Taxonomy" id="61424"/>
    <lineage>
        <taxon>Eukaryota</taxon>
        <taxon>Fungi</taxon>
        <taxon>Fungi incertae sedis</taxon>
        <taxon>Zoopagomycota</taxon>
        <taxon>Kickxellomycotina</taxon>
        <taxon>Harpellomycetes</taxon>
        <taxon>Harpellales</taxon>
        <taxon>Harpellaceae</taxon>
        <taxon>Furculomyces</taxon>
    </lineage>
</organism>
<keyword evidence="5" id="KW-0539">Nucleus</keyword>
<dbReference type="PANTHER" id="PTHR47338">
    <property type="entry name" value="ZN(II)2CYS6 TRANSCRIPTION FACTOR (EUROFUNG)-RELATED"/>
    <property type="match status" value="1"/>
</dbReference>
<feature type="compositionally biased region" description="Low complexity" evidence="6">
    <location>
        <begin position="91"/>
        <end position="122"/>
    </location>
</feature>
<keyword evidence="2" id="KW-0479">Metal-binding</keyword>
<reference evidence="8 9" key="1">
    <citation type="journal article" date="2018" name="MBio">
        <title>Comparative Genomics Reveals the Core Gene Toolbox for the Fungus-Insect Symbiosis.</title>
        <authorList>
            <person name="Wang Y."/>
            <person name="Stata M."/>
            <person name="Wang W."/>
            <person name="Stajich J.E."/>
            <person name="White M.M."/>
            <person name="Moncalvo J.M."/>
        </authorList>
    </citation>
    <scope>NUCLEOTIDE SEQUENCE [LARGE SCALE GENOMIC DNA]</scope>
    <source>
        <strain evidence="8 9">AUS-77-4</strain>
    </source>
</reference>
<sequence length="852" mass="97256">MFDGKRKAEDSLSKQNSPETKEDSFPDLVSLFRPTKQSTMFWVNQPFNVPTLFTTPFENQNDQISSKEKPKSAPKDKVSTSTAKTSTQTVKTPTSKAKTSTSTAKTPASTNKSSTSKNKPPTFDINKLYKRERQIIEKYHEKQKEIPSYKKIEKMVWDLVHEIPIVFIPIRIPELLNKIRLNEVPEYFLYTILTLCQSYSLNTIDSIASLQKNEHFLIKSIELLKQNSTSRDPYFIWACTLISTVYLDKGHFHKAFEALEMASVAIKVEKYYSIDLKRRIIRKSEDPDVLEFKRRIWWGYYISNRILVSRLHIPISIDESEVFVKFPTNDFIWKYGGNPVGCGRKIVTINQLAKHYEEKSIKSHNHFELICQGFLLYGNISKFISRRWLRNWSDGEEVYKQLLSKIEMISNLQAKIDNNSKLVMQNFTKNNEVISSVKKDSSKVEYVHISLYLQLMIRCLKIILYRSELNSCELYSSSPKRTKAAKIACLEASLESVKLFEWGSSNLSKKQLLSLVSFWSFPSSIILINADSIKHKTMGEQISHGNNYFKNIFENNQTTHAILHIYHLLLNHLEKIKTASTKISLKEERLLLFMGCYSLNDNDMLPWTIPQHSFLLNHSCCIRYNFPSLIVDEYLCLIKDKGGLVSIPKKNTRSNPKDDTGSFKLMKNLGFSLSSTEIELLKTLSYSSEHFSKLYKTSEESQFDDLESTFYVPKEYSSTIGNGMNSLRKTINYTDIISTSGDSHISNRMSGNNNAFSINDGGACSSNHMNTDVSTIQSIFIPKLESTSIGAVNEGMAGSSSANNQGSGYLNLEYKDLNAILSLPMVNQISITEENDQTDSSGLKDENNTGML</sequence>
<evidence type="ECO:0000256" key="6">
    <source>
        <dbReference type="SAM" id="MobiDB-lite"/>
    </source>
</evidence>